<name>A0A0F9F5F9_9ZZZZ</name>
<gene>
    <name evidence="1" type="ORF">LCGC14_1992410</name>
</gene>
<reference evidence="1" key="1">
    <citation type="journal article" date="2015" name="Nature">
        <title>Complex archaea that bridge the gap between prokaryotes and eukaryotes.</title>
        <authorList>
            <person name="Spang A."/>
            <person name="Saw J.H."/>
            <person name="Jorgensen S.L."/>
            <person name="Zaremba-Niedzwiedzka K."/>
            <person name="Martijn J."/>
            <person name="Lind A.E."/>
            <person name="van Eijk R."/>
            <person name="Schleper C."/>
            <person name="Guy L."/>
            <person name="Ettema T.J."/>
        </authorList>
    </citation>
    <scope>NUCLEOTIDE SEQUENCE</scope>
</reference>
<evidence type="ECO:0000313" key="1">
    <source>
        <dbReference type="EMBL" id="KKL81674.1"/>
    </source>
</evidence>
<organism evidence="1">
    <name type="scientific">marine sediment metagenome</name>
    <dbReference type="NCBI Taxonomy" id="412755"/>
    <lineage>
        <taxon>unclassified sequences</taxon>
        <taxon>metagenomes</taxon>
        <taxon>ecological metagenomes</taxon>
    </lineage>
</organism>
<comment type="caution">
    <text evidence="1">The sequence shown here is derived from an EMBL/GenBank/DDBJ whole genome shotgun (WGS) entry which is preliminary data.</text>
</comment>
<sequence length="270" mass="32162">MFIYSILHTYKFGLEPLDFYMKSLNEFRNYEDMVDKRLVEIASLSYNFNKIPPIIGIIIANKFGNTLMVFEYEDRIKNNYSPIKSYLSKNDKNFLDIDLISMYFSSFKAFARETNIQNLTNLEIHGSNIKVQIHFVFDNFMIILFLNSKIDLNLKNKTQIIQYFEDVLSKHEFEFKHFNASHSRKVIRMLEDKGIVWLKNLNKNYIQLFENDFLKKHEIIDIIMNKISPIIQKELGEYLIGIPEDILYNVAKEIRNKIQDKMCEFNIDLS</sequence>
<proteinExistence type="predicted"/>
<protein>
    <submittedName>
        <fullName evidence="1">Uncharacterized protein</fullName>
    </submittedName>
</protein>
<dbReference type="EMBL" id="LAZR01022496">
    <property type="protein sequence ID" value="KKL81674.1"/>
    <property type="molecule type" value="Genomic_DNA"/>
</dbReference>
<dbReference type="AlphaFoldDB" id="A0A0F9F5F9"/>
<accession>A0A0F9F5F9</accession>